<dbReference type="Pfam" id="PF26425">
    <property type="entry name" value="PIN_halo"/>
    <property type="match status" value="1"/>
</dbReference>
<dbReference type="Proteomes" id="UP000641625">
    <property type="component" value="Unassembled WGS sequence"/>
</dbReference>
<evidence type="ECO:0000313" key="2">
    <source>
        <dbReference type="Proteomes" id="UP000641625"/>
    </source>
</evidence>
<organism evidence="1 2">
    <name type="scientific">Haloarcula argentinensis</name>
    <dbReference type="NCBI Taxonomy" id="43776"/>
    <lineage>
        <taxon>Archaea</taxon>
        <taxon>Methanobacteriati</taxon>
        <taxon>Methanobacteriota</taxon>
        <taxon>Stenosarchaea group</taxon>
        <taxon>Halobacteria</taxon>
        <taxon>Halobacteriales</taxon>
        <taxon>Haloarculaceae</taxon>
        <taxon>Haloarcula</taxon>
    </lineage>
</organism>
<gene>
    <name evidence="1" type="ORF">GOC77_05025</name>
</gene>
<accession>A0A847ULI1</accession>
<sequence length="100" mass="10978">MSLFRAVIWYPAGSPVDVAIDEGWATVAVSLKFSKPAVSRMIDGIQRFIANADDRPADEVARADAIPDCPATQRRNGDWGGSRFECERVSTRWMSSETSG</sequence>
<dbReference type="EMBL" id="WOWA01000003">
    <property type="protein sequence ID" value="NLV12640.1"/>
    <property type="molecule type" value="Genomic_DNA"/>
</dbReference>
<dbReference type="AlphaFoldDB" id="A0A847ULI1"/>
<reference evidence="1" key="1">
    <citation type="submission" date="2019-12" db="EMBL/GenBank/DDBJ databases">
        <title>Whole genome sequencing of Haloarcula argentinensis strain pws5.</title>
        <authorList>
            <person name="Verma D.K."/>
            <person name="Gopal K."/>
            <person name="Prasad E.S."/>
        </authorList>
    </citation>
    <scope>NUCLEOTIDE SEQUENCE</scope>
    <source>
        <strain evidence="1">Pws5</strain>
    </source>
</reference>
<name>A0A847ULI1_HALAR</name>
<proteinExistence type="predicted"/>
<dbReference type="InterPro" id="IPR058703">
    <property type="entry name" value="PIN-containing"/>
</dbReference>
<protein>
    <submittedName>
        <fullName evidence="1">Uncharacterized protein</fullName>
    </submittedName>
</protein>
<comment type="caution">
    <text evidence="1">The sequence shown here is derived from an EMBL/GenBank/DDBJ whole genome shotgun (WGS) entry which is preliminary data.</text>
</comment>
<evidence type="ECO:0000313" key="1">
    <source>
        <dbReference type="EMBL" id="NLV12640.1"/>
    </source>
</evidence>